<organism evidence="1 2">
    <name type="scientific">Paramuricea clavata</name>
    <name type="common">Red gorgonian</name>
    <name type="synonym">Violescent sea-whip</name>
    <dbReference type="NCBI Taxonomy" id="317549"/>
    <lineage>
        <taxon>Eukaryota</taxon>
        <taxon>Metazoa</taxon>
        <taxon>Cnidaria</taxon>
        <taxon>Anthozoa</taxon>
        <taxon>Octocorallia</taxon>
        <taxon>Malacalcyonacea</taxon>
        <taxon>Plexauridae</taxon>
        <taxon>Paramuricea</taxon>
    </lineage>
</organism>
<reference evidence="1" key="1">
    <citation type="submission" date="2020-04" db="EMBL/GenBank/DDBJ databases">
        <authorList>
            <person name="Alioto T."/>
            <person name="Alioto T."/>
            <person name="Gomez Garrido J."/>
        </authorList>
    </citation>
    <scope>NUCLEOTIDE SEQUENCE</scope>
    <source>
        <strain evidence="1">A484AB</strain>
    </source>
</reference>
<proteinExistence type="predicted"/>
<accession>A0A7D9EMS6</accession>
<dbReference type="AlphaFoldDB" id="A0A7D9EMS6"/>
<evidence type="ECO:0000313" key="1">
    <source>
        <dbReference type="EMBL" id="CAB4012756.1"/>
    </source>
</evidence>
<keyword evidence="2" id="KW-1185">Reference proteome</keyword>
<comment type="caution">
    <text evidence="1">The sequence shown here is derived from an EMBL/GenBank/DDBJ whole genome shotgun (WGS) entry which is preliminary data.</text>
</comment>
<dbReference type="EMBL" id="CACRXK020007622">
    <property type="protein sequence ID" value="CAB4012756.1"/>
    <property type="molecule type" value="Genomic_DNA"/>
</dbReference>
<evidence type="ECO:0000313" key="2">
    <source>
        <dbReference type="Proteomes" id="UP001152795"/>
    </source>
</evidence>
<dbReference type="Proteomes" id="UP001152795">
    <property type="component" value="Unassembled WGS sequence"/>
</dbReference>
<sequence length="121" mass="13543">MFKNNSTVKVSGKAGHNVDLDEYVETYIVRPLKTYATGHTSVQMCQRLMGNLDILGSTRNAYASRQAFNIHPTTKHTEQSSFPDQVKDLLLLVLKQQQMLSDDHLQHGHSHSAPPKSPSVE</sequence>
<protein>
    <submittedName>
        <fullName evidence="1">Uncharacterized protein</fullName>
    </submittedName>
</protein>
<gene>
    <name evidence="1" type="ORF">PACLA_8A000615</name>
</gene>
<name>A0A7D9EMS6_PARCT</name>